<reference evidence="3 4" key="1">
    <citation type="submission" date="2019-08" db="EMBL/GenBank/DDBJ databases">
        <title>Pedobacter sp. nov., isolated from Han river, South Korea.</title>
        <authorList>
            <person name="Lee D.-H."/>
            <person name="Kim Y.-S."/>
            <person name="Hwang E.-M."/>
            <person name="Le Tran T.C."/>
            <person name="Cha C.-J."/>
        </authorList>
    </citation>
    <scope>NUCLEOTIDE SEQUENCE [LARGE SCALE GENOMIC DNA]</scope>
    <source>
        <strain evidence="3 4">CJ43</strain>
    </source>
</reference>
<evidence type="ECO:0000313" key="3">
    <source>
        <dbReference type="EMBL" id="QEK52281.1"/>
    </source>
</evidence>
<evidence type="ECO:0000256" key="1">
    <source>
        <dbReference type="SAM" id="SignalP"/>
    </source>
</evidence>
<organism evidence="3 4">
    <name type="scientific">Pedobacter aquae</name>
    <dbReference type="NCBI Taxonomy" id="2605747"/>
    <lineage>
        <taxon>Bacteria</taxon>
        <taxon>Pseudomonadati</taxon>
        <taxon>Bacteroidota</taxon>
        <taxon>Sphingobacteriia</taxon>
        <taxon>Sphingobacteriales</taxon>
        <taxon>Sphingobacteriaceae</taxon>
        <taxon>Pedobacter</taxon>
    </lineage>
</organism>
<feature type="domain" description="DUF5689" evidence="2">
    <location>
        <begin position="33"/>
        <end position="242"/>
    </location>
</feature>
<sequence>MKKKFLYFLLFITSFGWMSCEKNNFAEGVLSPITSIEDVRGLYVDADVLLDKDKLMGAEKITGVVISNPDAANVPSGMVIIQNTRRSRTRGIILALENASTYKPGDSLMININGKTLTKINGSLQITGLTESAVEKIASDRPLRTQVTSSLNINQRPRDFESTLVQIKSGTINPVPLPTDVFEGDKSVVNGADSVFLHTEAAANFANVTLPANATFTGIIFLKELTADSLQIQLWPRSIDDITDQVAPPDPNGPGLGKFPILITGFVNDSKGSDGNYEYFQFIATRDIDFEKNPISVVTCTNAGTATPYPGTAPAGGWATGGGRTYKFNITSGTVSKGEFFYVGGSNKRINGPNSTNISSAKWLAAINYVTNAGDGFGNASSGLLPNSGNAGGIAVFEGINVTETSIPLDVVFFGGTGKTTIFNEVAGQGYRIVDNDRYSTIDVATSTNQPFFFQGTNQFIIPHSTPSDAGYFVKLGGVYNTTTKAWTSPRTHTFYLMSPTSEITEIQASNVTTLTN</sequence>
<evidence type="ECO:0000313" key="4">
    <source>
        <dbReference type="Proteomes" id="UP000323653"/>
    </source>
</evidence>
<dbReference type="Proteomes" id="UP000323653">
    <property type="component" value="Chromosome"/>
</dbReference>
<dbReference type="Pfam" id="PF18942">
    <property type="entry name" value="DUF5689"/>
    <property type="match status" value="1"/>
</dbReference>
<dbReference type="PROSITE" id="PS51257">
    <property type="entry name" value="PROKAR_LIPOPROTEIN"/>
    <property type="match status" value="1"/>
</dbReference>
<dbReference type="InterPro" id="IPR043744">
    <property type="entry name" value="DUF5689"/>
</dbReference>
<evidence type="ECO:0000259" key="2">
    <source>
        <dbReference type="Pfam" id="PF18942"/>
    </source>
</evidence>
<gene>
    <name evidence="3" type="ORF">FYC62_11980</name>
</gene>
<dbReference type="KEGG" id="pej:FYC62_11980"/>
<keyword evidence="1" id="KW-0732">Signal</keyword>
<feature type="chain" id="PRO_5022747932" description="DUF5689 domain-containing protein" evidence="1">
    <location>
        <begin position="20"/>
        <end position="517"/>
    </location>
</feature>
<accession>A0A5C0VKW7</accession>
<dbReference type="EMBL" id="CP043329">
    <property type="protein sequence ID" value="QEK52281.1"/>
    <property type="molecule type" value="Genomic_DNA"/>
</dbReference>
<name>A0A5C0VKW7_9SPHI</name>
<dbReference type="RefSeq" id="WP_149075091.1">
    <property type="nucleotide sequence ID" value="NZ_CP043329.1"/>
</dbReference>
<keyword evidence="4" id="KW-1185">Reference proteome</keyword>
<proteinExistence type="predicted"/>
<protein>
    <recommendedName>
        <fullName evidence="2">DUF5689 domain-containing protein</fullName>
    </recommendedName>
</protein>
<feature type="signal peptide" evidence="1">
    <location>
        <begin position="1"/>
        <end position="19"/>
    </location>
</feature>
<dbReference type="AlphaFoldDB" id="A0A5C0VKW7"/>